<dbReference type="EMBL" id="LAZR01016065">
    <property type="protein sequence ID" value="KKM06147.1"/>
    <property type="molecule type" value="Genomic_DNA"/>
</dbReference>
<sequence length="48" mass="5860">MVDWLFISVLAVWAFVNWWFWLSPWSDRRWKNDRKDTAPTEGETDDGQ</sequence>
<protein>
    <submittedName>
        <fullName evidence="3">Uncharacterized protein</fullName>
    </submittedName>
</protein>
<feature type="compositionally biased region" description="Basic and acidic residues" evidence="1">
    <location>
        <begin position="29"/>
        <end position="38"/>
    </location>
</feature>
<dbReference type="AlphaFoldDB" id="A0A0F9HSD2"/>
<evidence type="ECO:0000313" key="3">
    <source>
        <dbReference type="EMBL" id="KKM06147.1"/>
    </source>
</evidence>
<evidence type="ECO:0000256" key="1">
    <source>
        <dbReference type="SAM" id="MobiDB-lite"/>
    </source>
</evidence>
<keyword evidence="2" id="KW-0812">Transmembrane</keyword>
<organism evidence="3">
    <name type="scientific">marine sediment metagenome</name>
    <dbReference type="NCBI Taxonomy" id="412755"/>
    <lineage>
        <taxon>unclassified sequences</taxon>
        <taxon>metagenomes</taxon>
        <taxon>ecological metagenomes</taxon>
    </lineage>
</organism>
<feature type="region of interest" description="Disordered" evidence="1">
    <location>
        <begin position="29"/>
        <end position="48"/>
    </location>
</feature>
<name>A0A0F9HSD2_9ZZZZ</name>
<gene>
    <name evidence="3" type="ORF">LCGC14_1746830</name>
</gene>
<accession>A0A0F9HSD2</accession>
<keyword evidence="2" id="KW-0472">Membrane</keyword>
<proteinExistence type="predicted"/>
<keyword evidence="2" id="KW-1133">Transmembrane helix</keyword>
<reference evidence="3" key="1">
    <citation type="journal article" date="2015" name="Nature">
        <title>Complex archaea that bridge the gap between prokaryotes and eukaryotes.</title>
        <authorList>
            <person name="Spang A."/>
            <person name="Saw J.H."/>
            <person name="Jorgensen S.L."/>
            <person name="Zaremba-Niedzwiedzka K."/>
            <person name="Martijn J."/>
            <person name="Lind A.E."/>
            <person name="van Eijk R."/>
            <person name="Schleper C."/>
            <person name="Guy L."/>
            <person name="Ettema T.J."/>
        </authorList>
    </citation>
    <scope>NUCLEOTIDE SEQUENCE</scope>
</reference>
<comment type="caution">
    <text evidence="3">The sequence shown here is derived from an EMBL/GenBank/DDBJ whole genome shotgun (WGS) entry which is preliminary data.</text>
</comment>
<feature type="transmembrane region" description="Helical" evidence="2">
    <location>
        <begin position="6"/>
        <end position="25"/>
    </location>
</feature>
<evidence type="ECO:0000256" key="2">
    <source>
        <dbReference type="SAM" id="Phobius"/>
    </source>
</evidence>